<proteinExistence type="predicted"/>
<evidence type="ECO:0000256" key="1">
    <source>
        <dbReference type="SAM" id="MobiDB-lite"/>
    </source>
</evidence>
<reference evidence="2" key="1">
    <citation type="submission" date="2021-01" db="EMBL/GenBank/DDBJ databases">
        <authorList>
            <consortium name="Genoscope - CEA"/>
            <person name="William W."/>
        </authorList>
    </citation>
    <scope>NUCLEOTIDE SEQUENCE</scope>
</reference>
<dbReference type="EMBL" id="HG994371">
    <property type="protein sequence ID" value="CAF2030380.1"/>
    <property type="molecule type" value="Genomic_DNA"/>
</dbReference>
<protein>
    <submittedName>
        <fullName evidence="2">(rape) hypothetical protein</fullName>
    </submittedName>
</protein>
<evidence type="ECO:0000313" key="2">
    <source>
        <dbReference type="EMBL" id="CAF2030380.1"/>
    </source>
</evidence>
<accession>A0A816N3L7</accession>
<feature type="region of interest" description="Disordered" evidence="1">
    <location>
        <begin position="38"/>
        <end position="76"/>
    </location>
</feature>
<feature type="non-terminal residue" evidence="2">
    <location>
        <position position="1"/>
    </location>
</feature>
<sequence>DQINLSSPVKLNIGIETENVSHRYEIENMINDGSVLPARPSIPVTPSPFVPSNLPSLPPPSSSSSTQKVTPVQASD</sequence>
<feature type="compositionally biased region" description="Polar residues" evidence="1">
    <location>
        <begin position="66"/>
        <end position="76"/>
    </location>
</feature>
<organism evidence="2">
    <name type="scientific">Brassica napus</name>
    <name type="common">Rape</name>
    <dbReference type="NCBI Taxonomy" id="3708"/>
    <lineage>
        <taxon>Eukaryota</taxon>
        <taxon>Viridiplantae</taxon>
        <taxon>Streptophyta</taxon>
        <taxon>Embryophyta</taxon>
        <taxon>Tracheophyta</taxon>
        <taxon>Spermatophyta</taxon>
        <taxon>Magnoliopsida</taxon>
        <taxon>eudicotyledons</taxon>
        <taxon>Gunneridae</taxon>
        <taxon>Pentapetalae</taxon>
        <taxon>rosids</taxon>
        <taxon>malvids</taxon>
        <taxon>Brassicales</taxon>
        <taxon>Brassicaceae</taxon>
        <taxon>Brassiceae</taxon>
        <taxon>Brassica</taxon>
    </lineage>
</organism>
<dbReference type="Proteomes" id="UP001295469">
    <property type="component" value="Chromosome C07"/>
</dbReference>
<gene>
    <name evidence="2" type="ORF">DARMORV10_C07P57740.1</name>
</gene>
<dbReference type="AlphaFoldDB" id="A0A816N3L7"/>
<name>A0A816N3L7_BRANA</name>